<reference evidence="5" key="1">
    <citation type="submission" date="2021-06" db="EMBL/GenBank/DDBJ databases">
        <authorList>
            <person name="Kallberg Y."/>
            <person name="Tangrot J."/>
            <person name="Rosling A."/>
        </authorList>
    </citation>
    <scope>NUCLEOTIDE SEQUENCE</scope>
    <source>
        <strain evidence="5">AZ414A</strain>
    </source>
</reference>
<dbReference type="InterPro" id="IPR039883">
    <property type="entry name" value="Fcf2/DNTTIP2"/>
</dbReference>
<gene>
    <name evidence="5" type="ORF">DEBURN_LOCUS7360</name>
</gene>
<dbReference type="EMBL" id="CAJVPK010000877">
    <property type="protein sequence ID" value="CAG8556372.1"/>
    <property type="molecule type" value="Genomic_DNA"/>
</dbReference>
<feature type="domain" description="Fcf2 pre-rRNA processing C-terminal" evidence="4">
    <location>
        <begin position="118"/>
        <end position="211"/>
    </location>
</feature>
<dbReference type="GO" id="GO:0003723">
    <property type="term" value="F:RNA binding"/>
    <property type="evidence" value="ECO:0007669"/>
    <property type="project" value="TreeGrafter"/>
</dbReference>
<dbReference type="Pfam" id="PF08698">
    <property type="entry name" value="Fcf2"/>
    <property type="match status" value="1"/>
</dbReference>
<proteinExistence type="predicted"/>
<dbReference type="GO" id="GO:0005730">
    <property type="term" value="C:nucleolus"/>
    <property type="evidence" value="ECO:0007669"/>
    <property type="project" value="UniProtKB-SubCell"/>
</dbReference>
<feature type="compositionally biased region" description="Basic and acidic residues" evidence="3">
    <location>
        <begin position="109"/>
        <end position="118"/>
    </location>
</feature>
<dbReference type="OrthoDB" id="427886at2759"/>
<dbReference type="PANTHER" id="PTHR21686:SF12">
    <property type="entry name" value="DEOXYNUCLEOTIDYLTRANSFERASE TERMINAL-INTERACTING PROTEIN 2"/>
    <property type="match status" value="1"/>
</dbReference>
<dbReference type="AlphaFoldDB" id="A0A9N9BA83"/>
<dbReference type="InterPro" id="IPR014810">
    <property type="entry name" value="Fcf2_C"/>
</dbReference>
<evidence type="ECO:0000256" key="1">
    <source>
        <dbReference type="ARBA" id="ARBA00004604"/>
    </source>
</evidence>
<comment type="caution">
    <text evidence="5">The sequence shown here is derived from an EMBL/GenBank/DDBJ whole genome shotgun (WGS) entry which is preliminary data.</text>
</comment>
<organism evidence="5 6">
    <name type="scientific">Diversispora eburnea</name>
    <dbReference type="NCBI Taxonomy" id="1213867"/>
    <lineage>
        <taxon>Eukaryota</taxon>
        <taxon>Fungi</taxon>
        <taxon>Fungi incertae sedis</taxon>
        <taxon>Mucoromycota</taxon>
        <taxon>Glomeromycotina</taxon>
        <taxon>Glomeromycetes</taxon>
        <taxon>Diversisporales</taxon>
        <taxon>Diversisporaceae</taxon>
        <taxon>Diversispora</taxon>
    </lineage>
</organism>
<dbReference type="Proteomes" id="UP000789706">
    <property type="component" value="Unassembled WGS sequence"/>
</dbReference>
<sequence>MKLFTTEDEEELDALFKNVEESYKLVQQEKQIQSDKKKSKSALKFPKLFHIDDEQLYIKTNPDGIAVLKEDAVPIIGFEKKENNNNNFTPEGSNKLVQSSQHLQQTKLSKKEKQKLRESTSGPGWFDMPKPELTPEIKRDLHVIKLRNVLDPKRFYKKDNSKNIPKYFQVGTIIEGPTDFYASRLPRKERKKTIVDELMADDKAKKYYKRKFLEIQETKQSGGKKYYKNLRNKRIPEWKR</sequence>
<evidence type="ECO:0000313" key="5">
    <source>
        <dbReference type="EMBL" id="CAG8556372.1"/>
    </source>
</evidence>
<comment type="subcellular location">
    <subcellularLocation>
        <location evidence="1">Nucleus</location>
        <location evidence="1">Nucleolus</location>
    </subcellularLocation>
</comment>
<evidence type="ECO:0000313" key="6">
    <source>
        <dbReference type="Proteomes" id="UP000789706"/>
    </source>
</evidence>
<feature type="region of interest" description="Disordered" evidence="3">
    <location>
        <begin position="81"/>
        <end position="131"/>
    </location>
</feature>
<feature type="compositionally biased region" description="Polar residues" evidence="3">
    <location>
        <begin position="89"/>
        <end position="107"/>
    </location>
</feature>
<name>A0A9N9BA83_9GLOM</name>
<keyword evidence="2" id="KW-0539">Nucleus</keyword>
<evidence type="ECO:0000256" key="2">
    <source>
        <dbReference type="ARBA" id="ARBA00023242"/>
    </source>
</evidence>
<keyword evidence="6" id="KW-1185">Reference proteome</keyword>
<protein>
    <submittedName>
        <fullName evidence="5">3170_t:CDS:1</fullName>
    </submittedName>
</protein>
<dbReference type="PANTHER" id="PTHR21686">
    <property type="entry name" value="DEOXYNUCLEOTIDYLTRANSFERASE TERMINAL-INTERACTING PROTEIN 2"/>
    <property type="match status" value="1"/>
</dbReference>
<evidence type="ECO:0000259" key="4">
    <source>
        <dbReference type="Pfam" id="PF08698"/>
    </source>
</evidence>
<accession>A0A9N9BA83</accession>
<dbReference type="GO" id="GO:0006396">
    <property type="term" value="P:RNA processing"/>
    <property type="evidence" value="ECO:0007669"/>
    <property type="project" value="TreeGrafter"/>
</dbReference>
<evidence type="ECO:0000256" key="3">
    <source>
        <dbReference type="SAM" id="MobiDB-lite"/>
    </source>
</evidence>